<dbReference type="GO" id="GO:0043546">
    <property type="term" value="F:molybdopterin cofactor binding"/>
    <property type="evidence" value="ECO:0007669"/>
    <property type="project" value="InterPro"/>
</dbReference>
<dbReference type="GO" id="GO:0042128">
    <property type="term" value="P:nitrate assimilation"/>
    <property type="evidence" value="ECO:0007669"/>
    <property type="project" value="UniProtKB-KW"/>
</dbReference>
<dbReference type="EMBL" id="AYKG01000023">
    <property type="protein sequence ID" value="ROO28078.1"/>
    <property type="molecule type" value="Genomic_DNA"/>
</dbReference>
<dbReference type="InterPro" id="IPR009010">
    <property type="entry name" value="Asp_de-COase-like_dom_sf"/>
</dbReference>
<evidence type="ECO:0000313" key="13">
    <source>
        <dbReference type="Proteomes" id="UP000285310"/>
    </source>
</evidence>
<dbReference type="GO" id="GO:0016020">
    <property type="term" value="C:membrane"/>
    <property type="evidence" value="ECO:0007669"/>
    <property type="project" value="TreeGrafter"/>
</dbReference>
<keyword evidence="7" id="KW-0560">Oxidoreductase</keyword>
<dbReference type="Gene3D" id="2.40.40.20">
    <property type="match status" value="1"/>
</dbReference>
<evidence type="ECO:0000313" key="12">
    <source>
        <dbReference type="EMBL" id="ROO28078.1"/>
    </source>
</evidence>
<dbReference type="PROSITE" id="PS00551">
    <property type="entry name" value="MOLYBDOPTERIN_PROK_1"/>
    <property type="match status" value="1"/>
</dbReference>
<dbReference type="RefSeq" id="WP_123658189.1">
    <property type="nucleotide sequence ID" value="NZ_AYKG01000023.1"/>
</dbReference>
<evidence type="ECO:0000256" key="7">
    <source>
        <dbReference type="ARBA" id="ARBA00023002"/>
    </source>
</evidence>
<name>A0A423PR94_9GAMM</name>
<keyword evidence="5" id="KW-0500">Molybdenum</keyword>
<keyword evidence="9" id="KW-0411">Iron-sulfur</keyword>
<evidence type="ECO:0000256" key="10">
    <source>
        <dbReference type="ARBA" id="ARBA00023063"/>
    </source>
</evidence>
<dbReference type="GO" id="GO:0051539">
    <property type="term" value="F:4 iron, 4 sulfur cluster binding"/>
    <property type="evidence" value="ECO:0007669"/>
    <property type="project" value="UniProtKB-KW"/>
</dbReference>
<dbReference type="InterPro" id="IPR006656">
    <property type="entry name" value="Mopterin_OxRdtase"/>
</dbReference>
<dbReference type="InterPro" id="IPR006655">
    <property type="entry name" value="Mopterin_OxRdtase_prok_CS"/>
</dbReference>
<comment type="cofactor">
    <cofactor evidence="2">
        <name>[4Fe-4S] cluster</name>
        <dbReference type="ChEBI" id="CHEBI:49883"/>
    </cofactor>
</comment>
<dbReference type="InterPro" id="IPR041854">
    <property type="entry name" value="BFD-like_2Fe2S-bd_dom_sf"/>
</dbReference>
<evidence type="ECO:0000256" key="8">
    <source>
        <dbReference type="ARBA" id="ARBA00023004"/>
    </source>
</evidence>
<keyword evidence="4" id="KW-0004">4Fe-4S</keyword>
<dbReference type="PROSITE" id="PS51669">
    <property type="entry name" value="4FE4S_MOW_BIS_MGD"/>
    <property type="match status" value="1"/>
</dbReference>
<evidence type="ECO:0000256" key="5">
    <source>
        <dbReference type="ARBA" id="ARBA00022505"/>
    </source>
</evidence>
<evidence type="ECO:0000256" key="9">
    <source>
        <dbReference type="ARBA" id="ARBA00023014"/>
    </source>
</evidence>
<keyword evidence="10" id="KW-0534">Nitrate assimilation</keyword>
<proteinExistence type="inferred from homology"/>
<dbReference type="CDD" id="cd02754">
    <property type="entry name" value="MopB_Nitrate-R-NapA-like"/>
    <property type="match status" value="1"/>
</dbReference>
<comment type="similarity">
    <text evidence="3">Belongs to the prokaryotic molybdopterin-containing oxidoreductase family. NasA/NapA/NarB subfamily.</text>
</comment>
<keyword evidence="6" id="KW-0479">Metal-binding</keyword>
<dbReference type="InterPro" id="IPR041957">
    <property type="entry name" value="CT_Nitrate-R-NapA-like"/>
</dbReference>
<dbReference type="GO" id="GO:1990204">
    <property type="term" value="C:oxidoreductase complex"/>
    <property type="evidence" value="ECO:0007669"/>
    <property type="project" value="UniProtKB-ARBA"/>
</dbReference>
<comment type="caution">
    <text evidence="12">The sequence shown here is derived from an EMBL/GenBank/DDBJ whole genome shotgun (WGS) entry which is preliminary data.</text>
</comment>
<accession>A0A423PR94</accession>
<feature type="domain" description="4Fe-4S Mo/W bis-MGD-type" evidence="11">
    <location>
        <begin position="2"/>
        <end position="58"/>
    </location>
</feature>
<dbReference type="PANTHER" id="PTHR43105">
    <property type="entry name" value="RESPIRATORY NITRATE REDUCTASE"/>
    <property type="match status" value="1"/>
</dbReference>
<evidence type="ECO:0000256" key="6">
    <source>
        <dbReference type="ARBA" id="ARBA00022723"/>
    </source>
</evidence>
<dbReference type="FunCoup" id="A0A423PR94">
    <property type="interactions" value="49"/>
</dbReference>
<dbReference type="InterPro" id="IPR050123">
    <property type="entry name" value="Prok_molybdopt-oxidoreductase"/>
</dbReference>
<keyword evidence="13" id="KW-1185">Reference proteome</keyword>
<dbReference type="GO" id="GO:0046872">
    <property type="term" value="F:metal ion binding"/>
    <property type="evidence" value="ECO:0007669"/>
    <property type="project" value="UniProtKB-KW"/>
</dbReference>
<evidence type="ECO:0000256" key="4">
    <source>
        <dbReference type="ARBA" id="ARBA00022485"/>
    </source>
</evidence>
<keyword evidence="8" id="KW-0408">Iron</keyword>
<dbReference type="Gene3D" id="2.20.25.90">
    <property type="entry name" value="ADC-like domains"/>
    <property type="match status" value="1"/>
</dbReference>
<dbReference type="SMART" id="SM00926">
    <property type="entry name" value="Molybdop_Fe4S4"/>
    <property type="match status" value="1"/>
</dbReference>
<dbReference type="Pfam" id="PF00384">
    <property type="entry name" value="Molybdopterin"/>
    <property type="match status" value="1"/>
</dbReference>
<dbReference type="Gene3D" id="1.10.10.1100">
    <property type="entry name" value="BFD-like [2Fe-2S]-binding domain"/>
    <property type="match status" value="1"/>
</dbReference>
<dbReference type="Pfam" id="PF01568">
    <property type="entry name" value="Molydop_binding"/>
    <property type="match status" value="1"/>
</dbReference>
<dbReference type="Gene3D" id="3.40.50.740">
    <property type="match status" value="1"/>
</dbReference>
<dbReference type="InterPro" id="IPR007419">
    <property type="entry name" value="BFD-like_2Fe2S-bd_dom"/>
</dbReference>
<dbReference type="OrthoDB" id="9810782at2"/>
<evidence type="ECO:0000256" key="3">
    <source>
        <dbReference type="ARBA" id="ARBA00008747"/>
    </source>
</evidence>
<dbReference type="SUPFAM" id="SSF50692">
    <property type="entry name" value="ADC-like"/>
    <property type="match status" value="1"/>
</dbReference>
<dbReference type="GO" id="GO:0045333">
    <property type="term" value="P:cellular respiration"/>
    <property type="evidence" value="ECO:0007669"/>
    <property type="project" value="UniProtKB-ARBA"/>
</dbReference>
<evidence type="ECO:0000259" key="11">
    <source>
        <dbReference type="PROSITE" id="PS51669"/>
    </source>
</evidence>
<dbReference type="InterPro" id="IPR006963">
    <property type="entry name" value="Mopterin_OxRdtase_4Fe-4S_dom"/>
</dbReference>
<dbReference type="Gene3D" id="3.40.228.10">
    <property type="entry name" value="Dimethylsulfoxide Reductase, domain 2"/>
    <property type="match status" value="1"/>
</dbReference>
<evidence type="ECO:0000256" key="2">
    <source>
        <dbReference type="ARBA" id="ARBA00001966"/>
    </source>
</evidence>
<dbReference type="GO" id="GO:0016491">
    <property type="term" value="F:oxidoreductase activity"/>
    <property type="evidence" value="ECO:0007669"/>
    <property type="project" value="UniProtKB-KW"/>
</dbReference>
<dbReference type="PROSITE" id="PS00490">
    <property type="entry name" value="MOLYBDOPTERIN_PROK_2"/>
    <property type="match status" value="1"/>
</dbReference>
<dbReference type="SUPFAM" id="SSF53706">
    <property type="entry name" value="Formate dehydrogenase/DMSO reductase, domains 1-3"/>
    <property type="match status" value="1"/>
</dbReference>
<dbReference type="InterPro" id="IPR006657">
    <property type="entry name" value="MoPterin_dinucl-bd_dom"/>
</dbReference>
<dbReference type="Pfam" id="PF04324">
    <property type="entry name" value="Fer2_BFD"/>
    <property type="match status" value="1"/>
</dbReference>
<dbReference type="PANTHER" id="PTHR43105:SF9">
    <property type="entry name" value="NADPH-FE(3+) OXIDOREDUCTASE SUBUNIT ALPHA"/>
    <property type="match status" value="1"/>
</dbReference>
<dbReference type="Pfam" id="PF04879">
    <property type="entry name" value="Molybdop_Fe4S4"/>
    <property type="match status" value="1"/>
</dbReference>
<organism evidence="12 13">
    <name type="scientific">Salinisphaera japonica YTM-1</name>
    <dbReference type="NCBI Taxonomy" id="1209778"/>
    <lineage>
        <taxon>Bacteria</taxon>
        <taxon>Pseudomonadati</taxon>
        <taxon>Pseudomonadota</taxon>
        <taxon>Gammaproteobacteria</taxon>
        <taxon>Salinisphaerales</taxon>
        <taxon>Salinisphaeraceae</taxon>
        <taxon>Salinisphaera</taxon>
    </lineage>
</organism>
<reference evidence="12 13" key="1">
    <citation type="submission" date="2013-10" db="EMBL/GenBank/DDBJ databases">
        <title>Salinisphaera japonica YTM-1 Genome Sequencing.</title>
        <authorList>
            <person name="Lai Q."/>
            <person name="Li C."/>
            <person name="Shao Z."/>
        </authorList>
    </citation>
    <scope>NUCLEOTIDE SEQUENCE [LARGE SCALE GENOMIC DNA]</scope>
    <source>
        <strain evidence="12 13">YTM-1</strain>
    </source>
</reference>
<dbReference type="AlphaFoldDB" id="A0A423PR94"/>
<dbReference type="Proteomes" id="UP000285310">
    <property type="component" value="Unassembled WGS sequence"/>
</dbReference>
<protein>
    <submittedName>
        <fullName evidence="12">Nitrate reductase</fullName>
    </submittedName>
</protein>
<sequence length="896" mass="94877">MTTTTQTTCPYCGVGCGVTATLDGDNAVSIAGDGQHPSNKGSLCSKGTALADTVDLGGRLLHPRVDGVRADWDTALARVASGFADTIAEHGPDAVAFYVSGQLLTEDYYIANKLMKGYIGSANIDTNSRLCMSSAVAGHKRAFGEDVVPGCYDDLEAADLVVLVGSNTAWCHPVVYQRLMAAREADPNKKLVVIDPRRTATADTADLHLPLAPGTDVALFNGLLAYLANNGFTTDLPGGAEAIAAAGPGRDIQGGDIATVAEAVGVDDADLQTFFEWFAATERTVTVFSQGVNQSSAGTDKVNAIINCHLLTERIGKPGACPFSITGQPNAMGGREVGGLSSTLAAHMGFDQADTVQRFWDSPAIAREPGLKALELFEAIEAGQVKAVWIMATNPLVSLPDADRAKAALEQCPLVVVSDVMRHTDTADLADVLLPAAAWAEKTGTVTNSERMISRQRAFLPMPGQARADWAIMCDVAQRMGFADGFVYEGPAAIFREHAALTAFENDGDRVLNLAGLADLSEADYDYLAPTRWPVTTCQPLRAAGAMPARQGVDQLFADGTYPTADGQAHLVAVTPRGPANAVSADYPLALNTGRIRDHWHTMTRTAKSPRLAAHIPEPFVEIHPADAELYGITDGALATITTAWGQAALRVITTERQRQGCLFAPMHWNDQFASSARIGTAANPAVCPISGEPEFKHTPAAIAPLAATWYGFIYAVRPLWVRAMAGIDWWIKVPGERFVRYEIAGCETPTDLKTTARHWLGVAARDVDWLEAADPAAGTYRAAHVDAGHLEAAVFIAPTPERLPERSWLAGCFTGQAMTEAERAAVLAGRPADASADTGPQVCSCFGVGRKTILRAIKSDGLDSVEAVGRALEAGTNCGSCKPEIAELLSQADKA</sequence>
<dbReference type="CDD" id="cd02791">
    <property type="entry name" value="MopB_CT_Nitrate-R-NapA-like"/>
    <property type="match status" value="1"/>
</dbReference>
<comment type="cofactor">
    <cofactor evidence="1">
        <name>Mo-bis(molybdopterin guanine dinucleotide)</name>
        <dbReference type="ChEBI" id="CHEBI:60539"/>
    </cofactor>
</comment>
<dbReference type="InterPro" id="IPR027467">
    <property type="entry name" value="MopterinOxRdtase_cofactor_BS"/>
</dbReference>
<gene>
    <name evidence="12" type="ORF">SAJA_08385</name>
</gene>
<evidence type="ECO:0000256" key="1">
    <source>
        <dbReference type="ARBA" id="ARBA00001942"/>
    </source>
</evidence>
<dbReference type="InParanoid" id="A0A423PR94"/>